<evidence type="ECO:0008006" key="4">
    <source>
        <dbReference type="Google" id="ProtNLM"/>
    </source>
</evidence>
<feature type="signal peptide" evidence="1">
    <location>
        <begin position="1"/>
        <end position="30"/>
    </location>
</feature>
<gene>
    <name evidence="2" type="ORF">JO380_002341</name>
</gene>
<dbReference type="EMBL" id="JAUSVM010000001">
    <property type="protein sequence ID" value="MDQ0425960.1"/>
    <property type="molecule type" value="Genomic_DNA"/>
</dbReference>
<sequence>MTRARARTVTTAVVVLLLAACAPTSLPGPAAGTPTPGPAAPATGSATDGDALLDADVVRQRGLPLGDAGRGHLLPVPHDATVDVVPGEDGAAAYAVAAGGDPAAWVAAPAGGGVALETDGSAVLRGAGGDVLVALGRPAGEGRTASWQVEGDVLALRVGTPTDGAAGAGGAVSFEVGTAALTSATWGEAEGGRSLAVVPAPWVRGGSLAAQRALESQLEATEPEAATPTMRAQLWCHVLGAPDKASWNLEPWRPEVGTGTLIATRCNPTDADA</sequence>
<organism evidence="2 3">
    <name type="scientific">Cellulomonas iranensis</name>
    <dbReference type="NCBI Taxonomy" id="76862"/>
    <lineage>
        <taxon>Bacteria</taxon>
        <taxon>Bacillati</taxon>
        <taxon>Actinomycetota</taxon>
        <taxon>Actinomycetes</taxon>
        <taxon>Micrococcales</taxon>
        <taxon>Cellulomonadaceae</taxon>
        <taxon>Cellulomonas</taxon>
    </lineage>
</organism>
<comment type="caution">
    <text evidence="2">The sequence shown here is derived from an EMBL/GenBank/DDBJ whole genome shotgun (WGS) entry which is preliminary data.</text>
</comment>
<proteinExistence type="predicted"/>
<evidence type="ECO:0000313" key="2">
    <source>
        <dbReference type="EMBL" id="MDQ0425960.1"/>
    </source>
</evidence>
<dbReference type="Proteomes" id="UP001240250">
    <property type="component" value="Unassembled WGS sequence"/>
</dbReference>
<accession>A0ABU0GKS5</accession>
<evidence type="ECO:0000313" key="3">
    <source>
        <dbReference type="Proteomes" id="UP001240250"/>
    </source>
</evidence>
<name>A0ABU0GKS5_9CELL</name>
<feature type="chain" id="PRO_5047218205" description="DUF2599 domain-containing protein" evidence="1">
    <location>
        <begin position="31"/>
        <end position="273"/>
    </location>
</feature>
<keyword evidence="1" id="KW-0732">Signal</keyword>
<dbReference type="PROSITE" id="PS51257">
    <property type="entry name" value="PROKAR_LIPOPROTEIN"/>
    <property type="match status" value="1"/>
</dbReference>
<dbReference type="RefSeq" id="WP_206119974.1">
    <property type="nucleotide sequence ID" value="NZ_JAUSVM010000001.1"/>
</dbReference>
<dbReference type="InterPro" id="IPR019719">
    <property type="entry name" value="DUF2599"/>
</dbReference>
<evidence type="ECO:0000256" key="1">
    <source>
        <dbReference type="SAM" id="SignalP"/>
    </source>
</evidence>
<dbReference type="Pfam" id="PF10783">
    <property type="entry name" value="DUF2599"/>
    <property type="match status" value="1"/>
</dbReference>
<keyword evidence="3" id="KW-1185">Reference proteome</keyword>
<protein>
    <recommendedName>
        <fullName evidence="4">DUF2599 domain-containing protein</fullName>
    </recommendedName>
</protein>
<reference evidence="2 3" key="1">
    <citation type="submission" date="2023-07" db="EMBL/GenBank/DDBJ databases">
        <title>Sequencing the genomes of 1000 actinobacteria strains.</title>
        <authorList>
            <person name="Klenk H.-P."/>
        </authorList>
    </citation>
    <scope>NUCLEOTIDE SEQUENCE [LARGE SCALE GENOMIC DNA]</scope>
    <source>
        <strain evidence="2 3">DSM 14785</strain>
    </source>
</reference>